<feature type="transmembrane region" description="Helical" evidence="8">
    <location>
        <begin position="6"/>
        <end position="24"/>
    </location>
</feature>
<gene>
    <name evidence="10" type="ORF">KEF85_10295</name>
</gene>
<feature type="transmembrane region" description="Helical" evidence="8">
    <location>
        <begin position="299"/>
        <end position="320"/>
    </location>
</feature>
<accession>A0A975MKU7</accession>
<keyword evidence="5 8" id="KW-1133">Transmembrane helix</keyword>
<feature type="domain" description="Cation/H+ exchanger transmembrane" evidence="9">
    <location>
        <begin position="14"/>
        <end position="378"/>
    </location>
</feature>
<keyword evidence="2" id="KW-0813">Transport</keyword>
<dbReference type="GO" id="GO:1902600">
    <property type="term" value="P:proton transmembrane transport"/>
    <property type="evidence" value="ECO:0007669"/>
    <property type="project" value="InterPro"/>
</dbReference>
<feature type="transmembrane region" description="Helical" evidence="8">
    <location>
        <begin position="175"/>
        <end position="196"/>
    </location>
</feature>
<dbReference type="Pfam" id="PF00999">
    <property type="entry name" value="Na_H_Exchanger"/>
    <property type="match status" value="1"/>
</dbReference>
<dbReference type="PANTHER" id="PTHR43562:SF1">
    <property type="entry name" value="NA(+)_H(+) ANTIPORTER YJBQ-RELATED"/>
    <property type="match status" value="1"/>
</dbReference>
<evidence type="ECO:0000256" key="5">
    <source>
        <dbReference type="ARBA" id="ARBA00022989"/>
    </source>
</evidence>
<evidence type="ECO:0000259" key="9">
    <source>
        <dbReference type="Pfam" id="PF00999"/>
    </source>
</evidence>
<keyword evidence="4 8" id="KW-0812">Transmembrane</keyword>
<dbReference type="InterPro" id="IPR006153">
    <property type="entry name" value="Cation/H_exchanger_TM"/>
</dbReference>
<dbReference type="AlphaFoldDB" id="A0A975MKU7"/>
<dbReference type="PANTHER" id="PTHR43562">
    <property type="entry name" value="NAPA-TYPE SODIUM/HYDROGEN ANTIPORTER"/>
    <property type="match status" value="1"/>
</dbReference>
<dbReference type="Gene3D" id="1.20.1530.20">
    <property type="match status" value="1"/>
</dbReference>
<evidence type="ECO:0000313" key="11">
    <source>
        <dbReference type="Proteomes" id="UP000676649"/>
    </source>
</evidence>
<evidence type="ECO:0000256" key="4">
    <source>
        <dbReference type="ARBA" id="ARBA00022692"/>
    </source>
</evidence>
<keyword evidence="6" id="KW-0406">Ion transport</keyword>
<feature type="transmembrane region" description="Helical" evidence="8">
    <location>
        <begin position="86"/>
        <end position="111"/>
    </location>
</feature>
<feature type="transmembrane region" description="Helical" evidence="8">
    <location>
        <begin position="117"/>
        <end position="136"/>
    </location>
</feature>
<dbReference type="GO" id="GO:0016020">
    <property type="term" value="C:membrane"/>
    <property type="evidence" value="ECO:0007669"/>
    <property type="project" value="UniProtKB-SubCell"/>
</dbReference>
<feature type="transmembrane region" description="Helical" evidence="8">
    <location>
        <begin position="55"/>
        <end position="74"/>
    </location>
</feature>
<proteinExistence type="predicted"/>
<evidence type="ECO:0000256" key="6">
    <source>
        <dbReference type="ARBA" id="ARBA00023065"/>
    </source>
</evidence>
<evidence type="ECO:0000256" key="8">
    <source>
        <dbReference type="SAM" id="Phobius"/>
    </source>
</evidence>
<name>A0A975MKU7_9GAMM</name>
<feature type="transmembrane region" description="Helical" evidence="8">
    <location>
        <begin position="217"/>
        <end position="234"/>
    </location>
</feature>
<evidence type="ECO:0000256" key="2">
    <source>
        <dbReference type="ARBA" id="ARBA00022448"/>
    </source>
</evidence>
<keyword evidence="11" id="KW-1185">Reference proteome</keyword>
<organism evidence="10 11">
    <name type="scientific">Methylomonas paludis</name>
    <dbReference type="NCBI Taxonomy" id="1173101"/>
    <lineage>
        <taxon>Bacteria</taxon>
        <taxon>Pseudomonadati</taxon>
        <taxon>Pseudomonadota</taxon>
        <taxon>Gammaproteobacteria</taxon>
        <taxon>Methylococcales</taxon>
        <taxon>Methylococcaceae</taxon>
        <taxon>Methylomonas</taxon>
    </lineage>
</organism>
<dbReference type="GO" id="GO:0015297">
    <property type="term" value="F:antiporter activity"/>
    <property type="evidence" value="ECO:0007669"/>
    <property type="project" value="UniProtKB-KW"/>
</dbReference>
<feature type="transmembrane region" description="Helical" evidence="8">
    <location>
        <begin position="148"/>
        <end position="169"/>
    </location>
</feature>
<sequence>MESYRIELFFIALAAALAPFLAQLPNRFRLPIVAVELLLGIFIGPHILNLVNADGLVGTMGELGLTFLLFMVGLEINFNEIRGKPLALAVGGWFLSLTVAMVFMFIANSLGLIKTPLLAAVALSTTALGVLAPILRDKGILETKFGKLLLSAAAIGELGPLVAISFLIIPEHSPVLHTLFMIIFAGIILLSAYTATQVRSSKIIDLLAQTMQSSGQLPVRICIVLQTLLVVLAAEFGFNVVIGAFAAGMVVSLASTGEGGAMLRQKLDAIGYGFLIPFFFIVAGMKFDLSALWASPLVPVQIICLLVLLILVRGAPVLLYNRVLCANHKLPFALYSATGLPLIVIITELGISSGLMAADKGAVLVCTGMISVFLFPILAENLLPKNNDKL</sequence>
<feature type="transmembrane region" description="Helical" evidence="8">
    <location>
        <begin position="362"/>
        <end position="383"/>
    </location>
</feature>
<evidence type="ECO:0000256" key="3">
    <source>
        <dbReference type="ARBA" id="ARBA00022449"/>
    </source>
</evidence>
<dbReference type="KEGG" id="mpad:KEF85_10295"/>
<dbReference type="RefSeq" id="WP_215580191.1">
    <property type="nucleotide sequence ID" value="NZ_CP073754.1"/>
</dbReference>
<protein>
    <submittedName>
        <fullName evidence="10">Cation:proton antiporter</fullName>
    </submittedName>
</protein>
<keyword evidence="7 8" id="KW-0472">Membrane</keyword>
<comment type="subcellular location">
    <subcellularLocation>
        <location evidence="1">Membrane</location>
        <topology evidence="1">Multi-pass membrane protein</topology>
    </subcellularLocation>
</comment>
<dbReference type="EMBL" id="CP073754">
    <property type="protein sequence ID" value="QWF69763.1"/>
    <property type="molecule type" value="Genomic_DNA"/>
</dbReference>
<feature type="transmembrane region" description="Helical" evidence="8">
    <location>
        <begin position="332"/>
        <end position="356"/>
    </location>
</feature>
<feature type="transmembrane region" description="Helical" evidence="8">
    <location>
        <begin position="269"/>
        <end position="287"/>
    </location>
</feature>
<evidence type="ECO:0000256" key="1">
    <source>
        <dbReference type="ARBA" id="ARBA00004141"/>
    </source>
</evidence>
<evidence type="ECO:0000256" key="7">
    <source>
        <dbReference type="ARBA" id="ARBA00023136"/>
    </source>
</evidence>
<dbReference type="Proteomes" id="UP000676649">
    <property type="component" value="Chromosome"/>
</dbReference>
<dbReference type="InterPro" id="IPR038770">
    <property type="entry name" value="Na+/solute_symporter_sf"/>
</dbReference>
<keyword evidence="3" id="KW-0050">Antiport</keyword>
<feature type="transmembrane region" description="Helical" evidence="8">
    <location>
        <begin position="31"/>
        <end position="49"/>
    </location>
</feature>
<reference evidence="10" key="1">
    <citation type="submission" date="2021-04" db="EMBL/GenBank/DDBJ databases">
        <title>Draft genome sequence data of methanotrophic Methylovulum sp. strain S1L and Methylomonas sp. strain S2AM isolated from boreal lake water columns.</title>
        <authorList>
            <person name="Rissanen A.J."/>
            <person name="Mangayil R."/>
            <person name="Svenning M.M."/>
            <person name="Khanongnuch R."/>
        </authorList>
    </citation>
    <scope>NUCLEOTIDE SEQUENCE</scope>
    <source>
        <strain evidence="10">S2AM</strain>
    </source>
</reference>
<feature type="transmembrane region" description="Helical" evidence="8">
    <location>
        <begin position="240"/>
        <end position="257"/>
    </location>
</feature>
<evidence type="ECO:0000313" key="10">
    <source>
        <dbReference type="EMBL" id="QWF69763.1"/>
    </source>
</evidence>